<dbReference type="AlphaFoldDB" id="A0A662ZK47"/>
<protein>
    <submittedName>
        <fullName evidence="1">DsrE/DsrF-like family protein</fullName>
    </submittedName>
</protein>
<dbReference type="PANTHER" id="PTHR34874:SF3">
    <property type="entry name" value="SULFURTRANSFERASE TUSD"/>
    <property type="match status" value="1"/>
</dbReference>
<dbReference type="Pfam" id="PF02635">
    <property type="entry name" value="DsrE"/>
    <property type="match status" value="1"/>
</dbReference>
<dbReference type="InterPro" id="IPR027396">
    <property type="entry name" value="DsrEFH-like"/>
</dbReference>
<organism evidence="1 2">
    <name type="scientific">Ruminobacter amylophilus</name>
    <dbReference type="NCBI Taxonomy" id="867"/>
    <lineage>
        <taxon>Bacteria</taxon>
        <taxon>Pseudomonadati</taxon>
        <taxon>Pseudomonadota</taxon>
        <taxon>Gammaproteobacteria</taxon>
        <taxon>Aeromonadales</taxon>
        <taxon>Succinivibrionaceae</taxon>
        <taxon>Ruminobacter</taxon>
    </lineage>
</organism>
<sequence length="114" mass="12483">MNFVLVITSGPYGDSRLKLALDLSVSILKAGHHLKIFLYSDGVYNALKTISPASDEFNPQSIFSELARQSKIYFCESAGLRRGVDKSCTSKDFTCSGLGELSDMIKNADRVISL</sequence>
<dbReference type="EMBL" id="FOXF01000071">
    <property type="protein sequence ID" value="SFP75730.1"/>
    <property type="molecule type" value="Genomic_DNA"/>
</dbReference>
<reference evidence="1 2" key="1">
    <citation type="submission" date="2016-10" db="EMBL/GenBank/DDBJ databases">
        <authorList>
            <person name="Varghese N."/>
            <person name="Submissions S."/>
        </authorList>
    </citation>
    <scope>NUCLEOTIDE SEQUENCE [LARGE SCALE GENOMIC DNA]</scope>
    <source>
        <strain evidence="1 2">DSM 1361</strain>
    </source>
</reference>
<dbReference type="OrthoDB" id="9787483at2"/>
<gene>
    <name evidence="1" type="ORF">SAMN02910344_02236</name>
</gene>
<dbReference type="GO" id="GO:1990228">
    <property type="term" value="C:sulfurtransferase complex"/>
    <property type="evidence" value="ECO:0007669"/>
    <property type="project" value="TreeGrafter"/>
</dbReference>
<evidence type="ECO:0000313" key="1">
    <source>
        <dbReference type="EMBL" id="SFP75730.1"/>
    </source>
</evidence>
<dbReference type="GO" id="GO:0097163">
    <property type="term" value="F:sulfur carrier activity"/>
    <property type="evidence" value="ECO:0007669"/>
    <property type="project" value="TreeGrafter"/>
</dbReference>
<keyword evidence="2" id="KW-1185">Reference proteome</keyword>
<dbReference type="PANTHER" id="PTHR34874">
    <property type="entry name" value="PROTEIN YCHN"/>
    <property type="match status" value="1"/>
</dbReference>
<dbReference type="SUPFAM" id="SSF75169">
    <property type="entry name" value="DsrEFH-like"/>
    <property type="match status" value="1"/>
</dbReference>
<dbReference type="Gene3D" id="3.40.1260.10">
    <property type="entry name" value="DsrEFH-like"/>
    <property type="match status" value="1"/>
</dbReference>
<dbReference type="RefSeq" id="WP_093143761.1">
    <property type="nucleotide sequence ID" value="NZ_FOXF01000071.1"/>
</dbReference>
<dbReference type="Proteomes" id="UP000243745">
    <property type="component" value="Unassembled WGS sequence"/>
</dbReference>
<accession>A0A662ZK47</accession>
<proteinExistence type="predicted"/>
<name>A0A662ZK47_9GAMM</name>
<dbReference type="InterPro" id="IPR003787">
    <property type="entry name" value="Sulphur_relay_DsrE/F-like"/>
</dbReference>
<evidence type="ECO:0000313" key="2">
    <source>
        <dbReference type="Proteomes" id="UP000243745"/>
    </source>
</evidence>
<dbReference type="GO" id="GO:0002143">
    <property type="term" value="P:tRNA wobble position uridine thiolation"/>
    <property type="evidence" value="ECO:0007669"/>
    <property type="project" value="TreeGrafter"/>
</dbReference>